<accession>A0A0J1EDC0</accession>
<reference evidence="1" key="1">
    <citation type="submission" date="2015-05" db="EMBL/GenBank/DDBJ databases">
        <title>Permanent draft genome of Rhodopirellula islandicus K833.</title>
        <authorList>
            <person name="Kizina J."/>
            <person name="Richter M."/>
            <person name="Glockner F.O."/>
            <person name="Harder J."/>
        </authorList>
    </citation>
    <scope>NUCLEOTIDE SEQUENCE [LARGE SCALE GENOMIC DNA]</scope>
    <source>
        <strain evidence="1">K833</strain>
    </source>
</reference>
<organism evidence="1 2">
    <name type="scientific">Rhodopirellula islandica</name>
    <dbReference type="NCBI Taxonomy" id="595434"/>
    <lineage>
        <taxon>Bacteria</taxon>
        <taxon>Pseudomonadati</taxon>
        <taxon>Planctomycetota</taxon>
        <taxon>Planctomycetia</taxon>
        <taxon>Pirellulales</taxon>
        <taxon>Pirellulaceae</taxon>
        <taxon>Rhodopirellula</taxon>
    </lineage>
</organism>
<dbReference type="PATRIC" id="fig|595434.4.peg.4218"/>
<proteinExistence type="predicted"/>
<evidence type="ECO:0000313" key="1">
    <source>
        <dbReference type="EMBL" id="KLU03549.1"/>
    </source>
</evidence>
<gene>
    <name evidence="1" type="ORF">RISK_004446</name>
</gene>
<dbReference type="EMBL" id="LECT01000036">
    <property type="protein sequence ID" value="KLU03549.1"/>
    <property type="molecule type" value="Genomic_DNA"/>
</dbReference>
<dbReference type="STRING" id="595434.RISK_004446"/>
<name>A0A0J1EDC0_RHOIS</name>
<dbReference type="Proteomes" id="UP000036367">
    <property type="component" value="Unassembled WGS sequence"/>
</dbReference>
<evidence type="ECO:0000313" key="2">
    <source>
        <dbReference type="Proteomes" id="UP000036367"/>
    </source>
</evidence>
<comment type="caution">
    <text evidence="1">The sequence shown here is derived from an EMBL/GenBank/DDBJ whole genome shotgun (WGS) entry which is preliminary data.</text>
</comment>
<sequence>MKLKSILSVWSIALLDRAEGKGDRSPHSHPVLSVFSHCDCRRSTTECAPLRKNTRHT</sequence>
<dbReference type="AlphaFoldDB" id="A0A0J1EDC0"/>
<keyword evidence="2" id="KW-1185">Reference proteome</keyword>
<protein>
    <submittedName>
        <fullName evidence="1">Uncharacterized protein</fullName>
    </submittedName>
</protein>